<dbReference type="SFLD" id="SFLDG01129">
    <property type="entry name" value="C1.5:_HAD__Beta-PGM__Phosphata"/>
    <property type="match status" value="1"/>
</dbReference>
<dbReference type="InterPro" id="IPR050155">
    <property type="entry name" value="HAD-like_hydrolase_sf"/>
</dbReference>
<reference evidence="1 2" key="1">
    <citation type="journal article" date="2019" name="J Genomics">
        <title>The Draft Genome of a Hydrogen-producing Cyanobacterium, Arthrospira platensis NIES-46.</title>
        <authorList>
            <person name="Suzuki S."/>
            <person name="Yamaguchi H."/>
            <person name="Kawachi M."/>
        </authorList>
    </citation>
    <scope>NUCLEOTIDE SEQUENCE [LARGE SCALE GENOMIC DNA]</scope>
    <source>
        <strain evidence="1 2">NIES-46</strain>
    </source>
</reference>
<proteinExistence type="predicted"/>
<accession>A0A5M3T3T9</accession>
<dbReference type="Proteomes" id="UP000326169">
    <property type="component" value="Unassembled WGS sequence"/>
</dbReference>
<evidence type="ECO:0000313" key="2">
    <source>
        <dbReference type="Proteomes" id="UP000326169"/>
    </source>
</evidence>
<gene>
    <name evidence="1" type="ORF">NIES46_05060</name>
</gene>
<name>A0A5M3T3T9_LIMPL</name>
<dbReference type="Pfam" id="PF00702">
    <property type="entry name" value="Hydrolase"/>
    <property type="match status" value="1"/>
</dbReference>
<dbReference type="PANTHER" id="PTHR43434:SF1">
    <property type="entry name" value="PHOSPHOGLYCOLATE PHOSPHATASE"/>
    <property type="match status" value="1"/>
</dbReference>
<dbReference type="Gene3D" id="3.40.50.1000">
    <property type="entry name" value="HAD superfamily/HAD-like"/>
    <property type="match status" value="1"/>
</dbReference>
<dbReference type="EMBL" id="BIMW01000018">
    <property type="protein sequence ID" value="GCE92466.1"/>
    <property type="molecule type" value="Genomic_DNA"/>
</dbReference>
<dbReference type="InterPro" id="IPR023198">
    <property type="entry name" value="PGP-like_dom2"/>
</dbReference>
<organism evidence="1 2">
    <name type="scientific">Limnospira platensis NIES-46</name>
    <dbReference type="NCBI Taxonomy" id="1236695"/>
    <lineage>
        <taxon>Bacteria</taxon>
        <taxon>Bacillati</taxon>
        <taxon>Cyanobacteriota</taxon>
        <taxon>Cyanophyceae</taxon>
        <taxon>Oscillatoriophycideae</taxon>
        <taxon>Oscillatoriales</taxon>
        <taxon>Sirenicapillariaceae</taxon>
        <taxon>Limnospira</taxon>
    </lineage>
</organism>
<sequence length="224" mass="25207">MSIHLNHYQTLIFDCDGVILNSNQVKTQAFYKATLSYGEAAAESLVNYHIQHGGISRYHKFEVFLNELIPPGTTGANLDELLALYAQEVRRGLLTCEVAEGLAELRQQTASSRWLIVSGGDQNELRDIFRQRGLDSLFDGGIFGSPDRKEQILHRELDNGNIKQPALFLGDSQYDSQAARATGLDFMFISGWTEFKGWQKYCSENNLPHIKTLAHLLSSPRDEN</sequence>
<dbReference type="SFLD" id="SFLDS00003">
    <property type="entry name" value="Haloacid_Dehalogenase"/>
    <property type="match status" value="1"/>
</dbReference>
<dbReference type="GO" id="GO:0016787">
    <property type="term" value="F:hydrolase activity"/>
    <property type="evidence" value="ECO:0007669"/>
    <property type="project" value="UniProtKB-KW"/>
</dbReference>
<dbReference type="RefSeq" id="WP_014273896.1">
    <property type="nucleotide sequence ID" value="NZ_BIMW01000018.1"/>
</dbReference>
<comment type="caution">
    <text evidence="1">The sequence shown here is derived from an EMBL/GenBank/DDBJ whole genome shotgun (WGS) entry which is preliminary data.</text>
</comment>
<keyword evidence="2" id="KW-1185">Reference proteome</keyword>
<dbReference type="InterPro" id="IPR036412">
    <property type="entry name" value="HAD-like_sf"/>
</dbReference>
<evidence type="ECO:0000313" key="1">
    <source>
        <dbReference type="EMBL" id="GCE92466.1"/>
    </source>
</evidence>
<keyword evidence="1" id="KW-0378">Hydrolase</keyword>
<dbReference type="PANTHER" id="PTHR43434">
    <property type="entry name" value="PHOSPHOGLYCOLATE PHOSPHATASE"/>
    <property type="match status" value="1"/>
</dbReference>
<dbReference type="InterPro" id="IPR023214">
    <property type="entry name" value="HAD_sf"/>
</dbReference>
<dbReference type="SUPFAM" id="SSF56784">
    <property type="entry name" value="HAD-like"/>
    <property type="match status" value="1"/>
</dbReference>
<dbReference type="CDD" id="cd01427">
    <property type="entry name" value="HAD_like"/>
    <property type="match status" value="1"/>
</dbReference>
<dbReference type="GeneID" id="301681470"/>
<dbReference type="Gene3D" id="1.10.150.240">
    <property type="entry name" value="Putative phosphatase, domain 2"/>
    <property type="match status" value="1"/>
</dbReference>
<protein>
    <submittedName>
        <fullName evidence="1">Hydrolase</fullName>
    </submittedName>
</protein>